<sequence>MIVREESGLSALAVYPGGHASSVKRLFPFGDTHRLGLAEAAKGMVTSAAANSVDAVSFDDMSES</sequence>
<dbReference type="EMBL" id="CP031337">
    <property type="protein sequence ID" value="AXK40303.1"/>
    <property type="molecule type" value="Genomic_DNA"/>
</dbReference>
<reference evidence="1 2" key="1">
    <citation type="submission" date="2018-07" db="EMBL/GenBank/DDBJ databases">
        <title>Crenobacter cavernae sp. nov., isolated from a karst cave.</title>
        <authorList>
            <person name="Zhu H."/>
        </authorList>
    </citation>
    <scope>NUCLEOTIDE SEQUENCE [LARGE SCALE GENOMIC DNA]</scope>
    <source>
        <strain evidence="1 2">K1W11S-77</strain>
    </source>
</reference>
<accession>A0A345Y8Q1</accession>
<name>A0A345Y8Q1_9NEIS</name>
<evidence type="ECO:0000313" key="1">
    <source>
        <dbReference type="EMBL" id="AXK40303.1"/>
    </source>
</evidence>
<proteinExistence type="predicted"/>
<dbReference type="KEGG" id="ccah:DWG20_13160"/>
<protein>
    <submittedName>
        <fullName evidence="1">Uncharacterized protein</fullName>
    </submittedName>
</protein>
<evidence type="ECO:0000313" key="2">
    <source>
        <dbReference type="Proteomes" id="UP000254537"/>
    </source>
</evidence>
<gene>
    <name evidence="1" type="ORF">DWG20_13160</name>
</gene>
<dbReference type="AlphaFoldDB" id="A0A345Y8Q1"/>
<organism evidence="1 2">
    <name type="scientific">Crenobacter cavernae</name>
    <dbReference type="NCBI Taxonomy" id="2290923"/>
    <lineage>
        <taxon>Bacteria</taxon>
        <taxon>Pseudomonadati</taxon>
        <taxon>Pseudomonadota</taxon>
        <taxon>Betaproteobacteria</taxon>
        <taxon>Neisseriales</taxon>
        <taxon>Neisseriaceae</taxon>
        <taxon>Crenobacter</taxon>
    </lineage>
</organism>
<dbReference type="Proteomes" id="UP000254537">
    <property type="component" value="Chromosome"/>
</dbReference>